<dbReference type="GO" id="GO:0006229">
    <property type="term" value="P:dUTP biosynthetic process"/>
    <property type="evidence" value="ECO:0007669"/>
    <property type="project" value="InterPro"/>
</dbReference>
<evidence type="ECO:0000256" key="1">
    <source>
        <dbReference type="ARBA" id="ARBA00022801"/>
    </source>
</evidence>
<proteinExistence type="predicted"/>
<keyword evidence="1" id="KW-0378">Hydrolase</keyword>
<keyword evidence="2" id="KW-0546">Nucleotide metabolism</keyword>
<evidence type="ECO:0000313" key="3">
    <source>
        <dbReference type="EMBL" id="CAE2340294.1"/>
    </source>
</evidence>
<accession>A0A7S4PP53</accession>
<dbReference type="InterPro" id="IPR011962">
    <property type="entry name" value="dCTP_deaminase"/>
</dbReference>
<dbReference type="InterPro" id="IPR036157">
    <property type="entry name" value="dUTPase-like_sf"/>
</dbReference>
<reference evidence="3" key="1">
    <citation type="submission" date="2021-01" db="EMBL/GenBank/DDBJ databases">
        <authorList>
            <person name="Corre E."/>
            <person name="Pelletier E."/>
            <person name="Niang G."/>
            <person name="Scheremetjew M."/>
            <person name="Finn R."/>
            <person name="Kale V."/>
            <person name="Holt S."/>
            <person name="Cochrane G."/>
            <person name="Meng A."/>
            <person name="Brown T."/>
            <person name="Cohen L."/>
        </authorList>
    </citation>
    <scope>NUCLEOTIDE SEQUENCE</scope>
    <source>
        <strain evidence="3">SoJaBio B1-5/56/2</strain>
    </source>
</reference>
<dbReference type="PANTHER" id="PTHR42680:SF2">
    <property type="entry name" value="DCTP DEAMINASE"/>
    <property type="match status" value="1"/>
</dbReference>
<protein>
    <recommendedName>
        <fullName evidence="4">dUTPase-like domain-containing protein</fullName>
    </recommendedName>
</protein>
<dbReference type="AlphaFoldDB" id="A0A7S4PP53"/>
<gene>
    <name evidence="3" type="ORF">NAES01612_LOCUS25927</name>
</gene>
<dbReference type="Pfam" id="PF22769">
    <property type="entry name" value="DCD"/>
    <property type="match status" value="1"/>
</dbReference>
<organism evidence="3">
    <name type="scientific">Paramoeba aestuarina</name>
    <dbReference type="NCBI Taxonomy" id="180227"/>
    <lineage>
        <taxon>Eukaryota</taxon>
        <taxon>Amoebozoa</taxon>
        <taxon>Discosea</taxon>
        <taxon>Flabellinia</taxon>
        <taxon>Dactylopodida</taxon>
        <taxon>Paramoebidae</taxon>
        <taxon>Paramoeba</taxon>
    </lineage>
</organism>
<dbReference type="EMBL" id="HBKR01039714">
    <property type="protein sequence ID" value="CAE2340294.1"/>
    <property type="molecule type" value="Transcribed_RNA"/>
</dbReference>
<sequence>MATGESELPPRTSLLSDKGILRHMKQGTIIIEPFNNEHLSTSSYDVTLGPYYYRESRPEPGQGIYNPFSEAHVKKVWGDVLKAEKVSDWCKRNETKLDGINDDDEVIWLGPGETILGHTNEFIGGRSTVTTMMKARSSLGRNFIEVCKCAGWGDVGFVNRWTMEVTNNSNHYSIPLVVGRRVAQIIFFDTEGIVGESYEEQDSKYQTSSDLDVLKDKWAPYQMLPKMYMDREVRRMKEKREN</sequence>
<dbReference type="Gene3D" id="2.70.40.10">
    <property type="match status" value="1"/>
</dbReference>
<name>A0A7S4PP53_9EUKA</name>
<dbReference type="GO" id="GO:0008829">
    <property type="term" value="F:dCTP deaminase activity"/>
    <property type="evidence" value="ECO:0007669"/>
    <property type="project" value="InterPro"/>
</dbReference>
<evidence type="ECO:0000256" key="2">
    <source>
        <dbReference type="ARBA" id="ARBA00023080"/>
    </source>
</evidence>
<dbReference type="InterPro" id="IPR033704">
    <property type="entry name" value="dUTPase_trimeric"/>
</dbReference>
<dbReference type="SUPFAM" id="SSF51283">
    <property type="entry name" value="dUTPase-like"/>
    <property type="match status" value="1"/>
</dbReference>
<dbReference type="CDD" id="cd07557">
    <property type="entry name" value="trimeric_dUTPase"/>
    <property type="match status" value="1"/>
</dbReference>
<evidence type="ECO:0008006" key="4">
    <source>
        <dbReference type="Google" id="ProtNLM"/>
    </source>
</evidence>
<dbReference type="PANTHER" id="PTHR42680">
    <property type="entry name" value="DCTP DEAMINASE"/>
    <property type="match status" value="1"/>
</dbReference>